<reference evidence="2 3" key="1">
    <citation type="submission" date="2021-06" db="EMBL/GenBank/DDBJ databases">
        <authorList>
            <person name="Palmer J.M."/>
        </authorList>
    </citation>
    <scope>NUCLEOTIDE SEQUENCE [LARGE SCALE GENOMIC DNA]</scope>
    <source>
        <strain evidence="3">if_2019</strain>
        <tissue evidence="2">Muscle</tissue>
    </source>
</reference>
<protein>
    <submittedName>
        <fullName evidence="2">Uncharacterized protein</fullName>
    </submittedName>
</protein>
<feature type="region of interest" description="Disordered" evidence="1">
    <location>
        <begin position="82"/>
        <end position="111"/>
    </location>
</feature>
<evidence type="ECO:0000313" key="2">
    <source>
        <dbReference type="EMBL" id="MEQ2240197.1"/>
    </source>
</evidence>
<dbReference type="Proteomes" id="UP001482620">
    <property type="component" value="Unassembled WGS sequence"/>
</dbReference>
<feature type="compositionally biased region" description="Low complexity" evidence="1">
    <location>
        <begin position="98"/>
        <end position="108"/>
    </location>
</feature>
<dbReference type="EMBL" id="JAHRIQ010058888">
    <property type="protein sequence ID" value="MEQ2240197.1"/>
    <property type="molecule type" value="Genomic_DNA"/>
</dbReference>
<keyword evidence="3" id="KW-1185">Reference proteome</keyword>
<sequence length="132" mass="15289">MNWNTNFLSLELHTTWPNTFPRRQKGRKRNRTTLKELSKPVDILTGLLPRQQGNPLDTPLNKTNKQKKNIIRRFFFQTQHPGAFQTSLNSQTEVGSLQEQNTQTQNEQSMQFIAARNAQSKTSLKNPSQQSH</sequence>
<evidence type="ECO:0000256" key="1">
    <source>
        <dbReference type="SAM" id="MobiDB-lite"/>
    </source>
</evidence>
<gene>
    <name evidence="2" type="ORF">ILYODFUR_012311</name>
</gene>
<feature type="compositionally biased region" description="Polar residues" evidence="1">
    <location>
        <begin position="82"/>
        <end position="97"/>
    </location>
</feature>
<proteinExistence type="predicted"/>
<evidence type="ECO:0000313" key="3">
    <source>
        <dbReference type="Proteomes" id="UP001482620"/>
    </source>
</evidence>
<accession>A0ABV0U4T5</accession>
<comment type="caution">
    <text evidence="2">The sequence shown here is derived from an EMBL/GenBank/DDBJ whole genome shotgun (WGS) entry which is preliminary data.</text>
</comment>
<organism evidence="2 3">
    <name type="scientific">Ilyodon furcidens</name>
    <name type="common">goldbreast splitfin</name>
    <dbReference type="NCBI Taxonomy" id="33524"/>
    <lineage>
        <taxon>Eukaryota</taxon>
        <taxon>Metazoa</taxon>
        <taxon>Chordata</taxon>
        <taxon>Craniata</taxon>
        <taxon>Vertebrata</taxon>
        <taxon>Euteleostomi</taxon>
        <taxon>Actinopterygii</taxon>
        <taxon>Neopterygii</taxon>
        <taxon>Teleostei</taxon>
        <taxon>Neoteleostei</taxon>
        <taxon>Acanthomorphata</taxon>
        <taxon>Ovalentaria</taxon>
        <taxon>Atherinomorphae</taxon>
        <taxon>Cyprinodontiformes</taxon>
        <taxon>Goodeidae</taxon>
        <taxon>Ilyodon</taxon>
    </lineage>
</organism>
<name>A0ABV0U4T5_9TELE</name>